<organism evidence="1 2">
    <name type="scientific">Liparis tanakae</name>
    <name type="common">Tanaka's snailfish</name>
    <dbReference type="NCBI Taxonomy" id="230148"/>
    <lineage>
        <taxon>Eukaryota</taxon>
        <taxon>Metazoa</taxon>
        <taxon>Chordata</taxon>
        <taxon>Craniata</taxon>
        <taxon>Vertebrata</taxon>
        <taxon>Euteleostomi</taxon>
        <taxon>Actinopterygii</taxon>
        <taxon>Neopterygii</taxon>
        <taxon>Teleostei</taxon>
        <taxon>Neoteleostei</taxon>
        <taxon>Acanthomorphata</taxon>
        <taxon>Eupercaria</taxon>
        <taxon>Perciformes</taxon>
        <taxon>Cottioidei</taxon>
        <taxon>Cottales</taxon>
        <taxon>Liparidae</taxon>
        <taxon>Liparis</taxon>
    </lineage>
</organism>
<protein>
    <submittedName>
        <fullName evidence="1">Uncharacterized protein</fullName>
    </submittedName>
</protein>
<accession>A0A4Z2GTA8</accession>
<evidence type="ECO:0000313" key="1">
    <source>
        <dbReference type="EMBL" id="TNN55962.1"/>
    </source>
</evidence>
<keyword evidence="2" id="KW-1185">Reference proteome</keyword>
<dbReference type="AlphaFoldDB" id="A0A4Z2GTA8"/>
<reference evidence="1 2" key="1">
    <citation type="submission" date="2019-03" db="EMBL/GenBank/DDBJ databases">
        <title>First draft genome of Liparis tanakae, snailfish: a comprehensive survey of snailfish specific genes.</title>
        <authorList>
            <person name="Kim W."/>
            <person name="Song I."/>
            <person name="Jeong J.-H."/>
            <person name="Kim D."/>
            <person name="Kim S."/>
            <person name="Ryu S."/>
            <person name="Song J.Y."/>
            <person name="Lee S.K."/>
        </authorList>
    </citation>
    <scope>NUCLEOTIDE SEQUENCE [LARGE SCALE GENOMIC DNA]</scope>
    <source>
        <tissue evidence="1">Muscle</tissue>
    </source>
</reference>
<proteinExistence type="predicted"/>
<dbReference type="Proteomes" id="UP000314294">
    <property type="component" value="Unassembled WGS sequence"/>
</dbReference>
<sequence>MKSVMGADGRAGDRRGTRWLQGFNELWETQYNSAVDKDAVGMPHVDHVMRVDRSKDALI</sequence>
<name>A0A4Z2GTA8_9TELE</name>
<evidence type="ECO:0000313" key="2">
    <source>
        <dbReference type="Proteomes" id="UP000314294"/>
    </source>
</evidence>
<comment type="caution">
    <text evidence="1">The sequence shown here is derived from an EMBL/GenBank/DDBJ whole genome shotgun (WGS) entry which is preliminary data.</text>
</comment>
<gene>
    <name evidence="1" type="ORF">EYF80_033797</name>
</gene>
<dbReference type="EMBL" id="SRLO01000440">
    <property type="protein sequence ID" value="TNN55962.1"/>
    <property type="molecule type" value="Genomic_DNA"/>
</dbReference>